<reference evidence="7" key="1">
    <citation type="submission" date="2021-01" db="EMBL/GenBank/DDBJ databases">
        <title>Microvirga sp.</title>
        <authorList>
            <person name="Kim M.K."/>
        </authorList>
    </citation>
    <scope>NUCLEOTIDE SEQUENCE</scope>
    <source>
        <strain evidence="7">5420S-16</strain>
    </source>
</reference>
<gene>
    <name evidence="7" type="ORF">JKG68_19045</name>
</gene>
<evidence type="ECO:0000259" key="6">
    <source>
        <dbReference type="Pfam" id="PF00892"/>
    </source>
</evidence>
<dbReference type="PANTHER" id="PTHR32322">
    <property type="entry name" value="INNER MEMBRANE TRANSPORTER"/>
    <property type="match status" value="1"/>
</dbReference>
<feature type="transmembrane region" description="Helical" evidence="5">
    <location>
        <begin position="138"/>
        <end position="156"/>
    </location>
</feature>
<accession>A0A936ZAH8</accession>
<feature type="transmembrane region" description="Helical" evidence="5">
    <location>
        <begin position="282"/>
        <end position="302"/>
    </location>
</feature>
<feature type="transmembrane region" description="Helical" evidence="5">
    <location>
        <begin position="196"/>
        <end position="220"/>
    </location>
</feature>
<feature type="transmembrane region" description="Helical" evidence="5">
    <location>
        <begin position="162"/>
        <end position="184"/>
    </location>
</feature>
<dbReference type="AlphaFoldDB" id="A0A936ZAH8"/>
<dbReference type="GO" id="GO:0016020">
    <property type="term" value="C:membrane"/>
    <property type="evidence" value="ECO:0007669"/>
    <property type="project" value="UniProtKB-SubCell"/>
</dbReference>
<evidence type="ECO:0000313" key="8">
    <source>
        <dbReference type="Proteomes" id="UP000605848"/>
    </source>
</evidence>
<keyword evidence="2 5" id="KW-0812">Transmembrane</keyword>
<evidence type="ECO:0000256" key="4">
    <source>
        <dbReference type="ARBA" id="ARBA00023136"/>
    </source>
</evidence>
<feature type="transmembrane region" description="Helical" evidence="5">
    <location>
        <begin position="226"/>
        <end position="245"/>
    </location>
</feature>
<dbReference type="InterPro" id="IPR037185">
    <property type="entry name" value="EmrE-like"/>
</dbReference>
<name>A0A936ZAH8_9HYPH</name>
<dbReference type="RefSeq" id="WP_202062705.1">
    <property type="nucleotide sequence ID" value="NZ_JAEQMY010000033.1"/>
</dbReference>
<sequence length="308" mass="31789">MSATPGEAAALPAAPTAIFLAANLLVCSMLWSTSFLFIKLSGSINPFVLASIRGLIGASALLVWFAVQAKSLRPDNGQWHHWVVLGTLNGWIPNVLVAHALTQIGTAPAAMIQASGPLIVAVLSHLLYADERLTVRRFAGVLVGLAGMGILIGPAALPDSGISPWGALAMVATALSYATANLYVRSIRQADPARLALGQQICSAIPATALALVVTGPSAFAGVPNSAAPLLALGIVSTALPILLFMRLIRRAGPTRASMVGYLQPVWAAVLAVLFLNESIGLREIIGGAVVLSGVAIVSLSGRFRRAA</sequence>
<feature type="transmembrane region" description="Helical" evidence="5">
    <location>
        <begin position="257"/>
        <end position="276"/>
    </location>
</feature>
<keyword evidence="3 5" id="KW-1133">Transmembrane helix</keyword>
<dbReference type="InterPro" id="IPR000620">
    <property type="entry name" value="EamA_dom"/>
</dbReference>
<evidence type="ECO:0000256" key="5">
    <source>
        <dbReference type="SAM" id="Phobius"/>
    </source>
</evidence>
<comment type="subcellular location">
    <subcellularLocation>
        <location evidence="1">Membrane</location>
        <topology evidence="1">Multi-pass membrane protein</topology>
    </subcellularLocation>
</comment>
<dbReference type="Proteomes" id="UP000605848">
    <property type="component" value="Unassembled WGS sequence"/>
</dbReference>
<feature type="transmembrane region" description="Helical" evidence="5">
    <location>
        <begin position="44"/>
        <end position="67"/>
    </location>
</feature>
<feature type="domain" description="EamA" evidence="6">
    <location>
        <begin position="24"/>
        <end position="151"/>
    </location>
</feature>
<feature type="transmembrane region" description="Helical" evidence="5">
    <location>
        <begin position="12"/>
        <end position="38"/>
    </location>
</feature>
<evidence type="ECO:0000256" key="3">
    <source>
        <dbReference type="ARBA" id="ARBA00022989"/>
    </source>
</evidence>
<comment type="caution">
    <text evidence="7">The sequence shown here is derived from an EMBL/GenBank/DDBJ whole genome shotgun (WGS) entry which is preliminary data.</text>
</comment>
<keyword evidence="4 5" id="KW-0472">Membrane</keyword>
<dbReference type="InterPro" id="IPR050638">
    <property type="entry name" value="AA-Vitamin_Transporters"/>
</dbReference>
<evidence type="ECO:0000256" key="2">
    <source>
        <dbReference type="ARBA" id="ARBA00022692"/>
    </source>
</evidence>
<evidence type="ECO:0000256" key="1">
    <source>
        <dbReference type="ARBA" id="ARBA00004141"/>
    </source>
</evidence>
<feature type="transmembrane region" description="Helical" evidence="5">
    <location>
        <begin position="107"/>
        <end position="126"/>
    </location>
</feature>
<feature type="domain" description="EamA" evidence="6">
    <location>
        <begin position="165"/>
        <end position="299"/>
    </location>
</feature>
<protein>
    <submittedName>
        <fullName evidence="7">DMT family transporter</fullName>
    </submittedName>
</protein>
<dbReference type="SUPFAM" id="SSF103481">
    <property type="entry name" value="Multidrug resistance efflux transporter EmrE"/>
    <property type="match status" value="2"/>
</dbReference>
<organism evidence="7 8">
    <name type="scientific">Microvirga aerilata</name>
    <dbReference type="NCBI Taxonomy" id="670292"/>
    <lineage>
        <taxon>Bacteria</taxon>
        <taxon>Pseudomonadati</taxon>
        <taxon>Pseudomonadota</taxon>
        <taxon>Alphaproteobacteria</taxon>
        <taxon>Hyphomicrobiales</taxon>
        <taxon>Methylobacteriaceae</taxon>
        <taxon>Microvirga</taxon>
    </lineage>
</organism>
<evidence type="ECO:0000313" key="7">
    <source>
        <dbReference type="EMBL" id="MBL0406061.1"/>
    </source>
</evidence>
<proteinExistence type="predicted"/>
<dbReference type="PANTHER" id="PTHR32322:SF9">
    <property type="entry name" value="AMINO-ACID METABOLITE EFFLUX PUMP-RELATED"/>
    <property type="match status" value="1"/>
</dbReference>
<keyword evidence="8" id="KW-1185">Reference proteome</keyword>
<dbReference type="Gene3D" id="1.10.3730.20">
    <property type="match status" value="1"/>
</dbReference>
<dbReference type="Pfam" id="PF00892">
    <property type="entry name" value="EamA"/>
    <property type="match status" value="2"/>
</dbReference>
<dbReference type="EMBL" id="JAEQMY010000033">
    <property type="protein sequence ID" value="MBL0406061.1"/>
    <property type="molecule type" value="Genomic_DNA"/>
</dbReference>